<dbReference type="OrthoDB" id="9784962at2"/>
<evidence type="ECO:0000256" key="2">
    <source>
        <dbReference type="ARBA" id="ARBA00023125"/>
    </source>
</evidence>
<dbReference type="EMBL" id="FNIZ01000013">
    <property type="protein sequence ID" value="SDP18959.1"/>
    <property type="molecule type" value="Genomic_DNA"/>
</dbReference>
<gene>
    <name evidence="6" type="ORF">SAMN05421677_11372</name>
</gene>
<dbReference type="RefSeq" id="WP_089653002.1">
    <property type="nucleotide sequence ID" value="NZ_FNIZ01000013.1"/>
</dbReference>
<feature type="domain" description="HTH lacI-type" evidence="4">
    <location>
        <begin position="3"/>
        <end position="57"/>
    </location>
</feature>
<dbReference type="PANTHER" id="PTHR30146:SF109">
    <property type="entry name" value="HTH-TYPE TRANSCRIPTIONAL REGULATOR GALS"/>
    <property type="match status" value="1"/>
</dbReference>
<evidence type="ECO:0000259" key="5">
    <source>
        <dbReference type="PROSITE" id="PS50943"/>
    </source>
</evidence>
<dbReference type="Proteomes" id="UP000198860">
    <property type="component" value="Unassembled WGS sequence"/>
</dbReference>
<dbReference type="PROSITE" id="PS50943">
    <property type="entry name" value="HTH_CROC1"/>
    <property type="match status" value="1"/>
</dbReference>
<dbReference type="SUPFAM" id="SSF53822">
    <property type="entry name" value="Periplasmic binding protein-like I"/>
    <property type="match status" value="1"/>
</dbReference>
<evidence type="ECO:0000256" key="1">
    <source>
        <dbReference type="ARBA" id="ARBA00023015"/>
    </source>
</evidence>
<dbReference type="GO" id="GO:0000976">
    <property type="term" value="F:transcription cis-regulatory region binding"/>
    <property type="evidence" value="ECO:0007669"/>
    <property type="project" value="TreeGrafter"/>
</dbReference>
<dbReference type="CDD" id="cd01392">
    <property type="entry name" value="HTH_LacI"/>
    <property type="match status" value="1"/>
</dbReference>
<proteinExistence type="predicted"/>
<accession>A0A1H0QQF0</accession>
<dbReference type="PANTHER" id="PTHR30146">
    <property type="entry name" value="LACI-RELATED TRANSCRIPTIONAL REPRESSOR"/>
    <property type="match status" value="1"/>
</dbReference>
<reference evidence="7" key="1">
    <citation type="submission" date="2016-10" db="EMBL/GenBank/DDBJ databases">
        <authorList>
            <person name="Varghese N."/>
            <person name="Submissions S."/>
        </authorList>
    </citation>
    <scope>NUCLEOTIDE SEQUENCE [LARGE SCALE GENOMIC DNA]</scope>
    <source>
        <strain evidence="7">CGMCC 1.3703</strain>
    </source>
</reference>
<dbReference type="SUPFAM" id="SSF47413">
    <property type="entry name" value="lambda repressor-like DNA-binding domains"/>
    <property type="match status" value="1"/>
</dbReference>
<protein>
    <submittedName>
        <fullName evidence="6">LacI family transcriptional regulator</fullName>
    </submittedName>
</protein>
<dbReference type="PRINTS" id="PR00036">
    <property type="entry name" value="HTHLACI"/>
</dbReference>
<feature type="domain" description="HTH cro/C1-type" evidence="5">
    <location>
        <begin position="3"/>
        <end position="47"/>
    </location>
</feature>
<organism evidence="6 7">
    <name type="scientific">Halobacillus aidingensis</name>
    <dbReference type="NCBI Taxonomy" id="240303"/>
    <lineage>
        <taxon>Bacteria</taxon>
        <taxon>Bacillati</taxon>
        <taxon>Bacillota</taxon>
        <taxon>Bacilli</taxon>
        <taxon>Bacillales</taxon>
        <taxon>Bacillaceae</taxon>
        <taxon>Halobacillus</taxon>
    </lineage>
</organism>
<evidence type="ECO:0000259" key="4">
    <source>
        <dbReference type="PROSITE" id="PS50932"/>
    </source>
</evidence>
<sequence>MAYTIRDVAKKANVSTATVSRILNDLGGYSDKTKMKVLDVIQELEYFPSGIARGLTNNRTHTIGVLVPNLTSSLIAEFLTGIESVAHKVGSSVIVCHTESQGIKTMKYLQLLHEKRIDGLIIASTVLKEEYYDYIVKMNVPLVLLSAYSEFPVPYVIANDHQAAYSATKHLIQNGHSKLGMISGNKEEWIAGNTIPRVEGFKRALSDFNIPIDDRCIEYGRFSIEDGVKSLRKLLNRNPDLTAIFAENDEIGIGVLSAAFELGISVPKDISVIGMDDINLCKFMNPPLSSISLSHNEMAEEAAGMIFKMIESGSKVENSILGHQLVERQSVRSH</sequence>
<keyword evidence="7" id="KW-1185">Reference proteome</keyword>
<dbReference type="STRING" id="240303.SAMN05421677_11372"/>
<dbReference type="PROSITE" id="PS50932">
    <property type="entry name" value="HTH_LACI_2"/>
    <property type="match status" value="1"/>
</dbReference>
<dbReference type="Gene3D" id="3.40.50.2300">
    <property type="match status" value="2"/>
</dbReference>
<evidence type="ECO:0000313" key="6">
    <source>
        <dbReference type="EMBL" id="SDP18959.1"/>
    </source>
</evidence>
<dbReference type="PROSITE" id="PS00356">
    <property type="entry name" value="HTH_LACI_1"/>
    <property type="match status" value="1"/>
</dbReference>
<dbReference type="InterPro" id="IPR010982">
    <property type="entry name" value="Lambda_DNA-bd_dom_sf"/>
</dbReference>
<keyword evidence="1" id="KW-0805">Transcription regulation</keyword>
<dbReference type="InterPro" id="IPR028082">
    <property type="entry name" value="Peripla_BP_I"/>
</dbReference>
<dbReference type="Gene3D" id="1.10.260.40">
    <property type="entry name" value="lambda repressor-like DNA-binding domains"/>
    <property type="match status" value="1"/>
</dbReference>
<dbReference type="AlphaFoldDB" id="A0A1H0QQF0"/>
<dbReference type="InterPro" id="IPR001761">
    <property type="entry name" value="Peripla_BP/Lac1_sug-bd_dom"/>
</dbReference>
<keyword evidence="3" id="KW-0804">Transcription</keyword>
<dbReference type="InterPro" id="IPR000843">
    <property type="entry name" value="HTH_LacI"/>
</dbReference>
<dbReference type="SMART" id="SM00354">
    <property type="entry name" value="HTH_LACI"/>
    <property type="match status" value="1"/>
</dbReference>
<dbReference type="Pfam" id="PF00356">
    <property type="entry name" value="LacI"/>
    <property type="match status" value="1"/>
</dbReference>
<dbReference type="Pfam" id="PF00532">
    <property type="entry name" value="Peripla_BP_1"/>
    <property type="match status" value="1"/>
</dbReference>
<evidence type="ECO:0000313" key="7">
    <source>
        <dbReference type="Proteomes" id="UP000198860"/>
    </source>
</evidence>
<dbReference type="InterPro" id="IPR001387">
    <property type="entry name" value="Cro/C1-type_HTH"/>
</dbReference>
<dbReference type="GO" id="GO:0003700">
    <property type="term" value="F:DNA-binding transcription factor activity"/>
    <property type="evidence" value="ECO:0007669"/>
    <property type="project" value="TreeGrafter"/>
</dbReference>
<keyword evidence="2" id="KW-0238">DNA-binding</keyword>
<evidence type="ECO:0000256" key="3">
    <source>
        <dbReference type="ARBA" id="ARBA00023163"/>
    </source>
</evidence>
<name>A0A1H0QQF0_HALAD</name>